<gene>
    <name evidence="1" type="ORF">MPEBLZ_01973</name>
</gene>
<comment type="caution">
    <text evidence="1">The sequence shown here is derived from an EMBL/GenBank/DDBJ whole genome shotgun (WGS) entry which is preliminary data.</text>
</comment>
<reference evidence="1 2" key="1">
    <citation type="submission" date="2015-09" db="EMBL/GenBank/DDBJ databases">
        <title>A metagenomics-based metabolic model of nitrate-dependent anaerobic oxidation of methane by Methanoperedens-like archaea.</title>
        <authorList>
            <person name="Arshad A."/>
            <person name="Speth D.R."/>
            <person name="De Graaf R.M."/>
            <person name="Op Den Camp H.J."/>
            <person name="Jetten M.S."/>
            <person name="Welte C.U."/>
        </authorList>
    </citation>
    <scope>NUCLEOTIDE SEQUENCE [LARGE SCALE GENOMIC DNA]</scope>
</reference>
<dbReference type="EMBL" id="LKCM01000141">
    <property type="protein sequence ID" value="KPQ43464.1"/>
    <property type="molecule type" value="Genomic_DNA"/>
</dbReference>
<name>A0A0P8DZY2_9EURY</name>
<organism evidence="1 2">
    <name type="scientific">Candidatus Methanoperedens nitratireducens</name>
    <dbReference type="NCBI Taxonomy" id="1392998"/>
    <lineage>
        <taxon>Archaea</taxon>
        <taxon>Methanobacteriati</taxon>
        <taxon>Methanobacteriota</taxon>
        <taxon>Stenosarchaea group</taxon>
        <taxon>Methanomicrobia</taxon>
        <taxon>Methanosarcinales</taxon>
        <taxon>ANME-2 cluster</taxon>
        <taxon>Candidatus Methanoperedentaceae</taxon>
        <taxon>Candidatus Methanoperedens</taxon>
    </lineage>
</organism>
<protein>
    <submittedName>
        <fullName evidence="1">Uncharacterized protein</fullName>
    </submittedName>
</protein>
<evidence type="ECO:0000313" key="2">
    <source>
        <dbReference type="Proteomes" id="UP000050360"/>
    </source>
</evidence>
<dbReference type="AlphaFoldDB" id="A0A0P8DZY2"/>
<sequence length="55" mass="6469">MVDIKGELHFSPNHTFREIEIALKNNEKLALIEAFKDRIYGFYLNPANELSKKDF</sequence>
<proteinExistence type="predicted"/>
<accession>A0A0P8DZY2</accession>
<dbReference type="Proteomes" id="UP000050360">
    <property type="component" value="Unassembled WGS sequence"/>
</dbReference>
<evidence type="ECO:0000313" key="1">
    <source>
        <dbReference type="EMBL" id="KPQ43464.1"/>
    </source>
</evidence>